<organism evidence="1 2">
    <name type="scientific">Streptomyces yatensis</name>
    <dbReference type="NCBI Taxonomy" id="155177"/>
    <lineage>
        <taxon>Bacteria</taxon>
        <taxon>Bacillati</taxon>
        <taxon>Actinomycetota</taxon>
        <taxon>Actinomycetes</taxon>
        <taxon>Kitasatosporales</taxon>
        <taxon>Streptomycetaceae</taxon>
        <taxon>Streptomyces</taxon>
        <taxon>Streptomyces violaceusniger group</taxon>
    </lineage>
</organism>
<gene>
    <name evidence="1" type="ORF">GCM10009680_64840</name>
</gene>
<sequence>MVRNRLQGEAVGVVDEVGDQVWGDAGTGPQVVFGRVEPDAAQLLGAESAAVEDETDLAQWPAGTRQAVVRQQQAWLAPAEFESGFLGRFAACGLQGVFTGVGVAAGRSMRVRCFLAGESQEPTREWFTDSYEYGGFAAYRARGKQSVVAAMCPIDR</sequence>
<evidence type="ECO:0000313" key="1">
    <source>
        <dbReference type="EMBL" id="GAA1714603.1"/>
    </source>
</evidence>
<proteinExistence type="predicted"/>
<keyword evidence="2" id="KW-1185">Reference proteome</keyword>
<comment type="caution">
    <text evidence="1">The sequence shown here is derived from an EMBL/GenBank/DDBJ whole genome shotgun (WGS) entry which is preliminary data.</text>
</comment>
<dbReference type="Proteomes" id="UP001499947">
    <property type="component" value="Unassembled WGS sequence"/>
</dbReference>
<name>A0ABP4V1S0_9ACTN</name>
<reference evidence="2" key="1">
    <citation type="journal article" date="2019" name="Int. J. Syst. Evol. Microbiol.">
        <title>The Global Catalogue of Microorganisms (GCM) 10K type strain sequencing project: providing services to taxonomists for standard genome sequencing and annotation.</title>
        <authorList>
            <consortium name="The Broad Institute Genomics Platform"/>
            <consortium name="The Broad Institute Genome Sequencing Center for Infectious Disease"/>
            <person name="Wu L."/>
            <person name="Ma J."/>
        </authorList>
    </citation>
    <scope>NUCLEOTIDE SEQUENCE [LARGE SCALE GENOMIC DNA]</scope>
    <source>
        <strain evidence="2">JCM 13244</strain>
    </source>
</reference>
<dbReference type="EMBL" id="BAAALR010000075">
    <property type="protein sequence ID" value="GAA1714603.1"/>
    <property type="molecule type" value="Genomic_DNA"/>
</dbReference>
<accession>A0ABP4V1S0</accession>
<evidence type="ECO:0000313" key="2">
    <source>
        <dbReference type="Proteomes" id="UP001499947"/>
    </source>
</evidence>
<protein>
    <submittedName>
        <fullName evidence="1">Uncharacterized protein</fullName>
    </submittedName>
</protein>